<sequence length="393" mass="43222">MKEVKKWCDVHIYESGKRRAAEFCRLSVEILWTSSKTRVAVVVFKAKAKYEPSRYKKPLRVLMVAAVALFVASNVACAVVIRVHQNLYKSVPMYLLYMRVAINDSLFMMLGIVLAVCIFRVAKMSSSSLVLEAKGTSVCQAVVVSTLIVLLFTSRAVYNFITISPLLKKELPDFGYDWVNVSDQADTVKNLSQSFAYISFGIVLFIWEVLPITVVVLFFRVKRQQTAAALTDFSSGSYGSKVFFFDNPRRYDSEDDLSRVGTRSPLTSGYHSINYSSSSRGTPRGTPIMPTGSFPGSISGSSSRTDYGAIVRSGNLTNVSRSPLHTSVLIPPPRSASVTLPPGVAMNSPSEALMASRHHAVMALPENAIINPPTRAILSAPTLQRLPIHVYSS</sequence>
<keyword evidence="5 8" id="KW-0472">Membrane</keyword>
<dbReference type="STRING" id="400727.A0A2T7NZW7"/>
<feature type="transmembrane region" description="Helical" evidence="8">
    <location>
        <begin position="195"/>
        <end position="219"/>
    </location>
</feature>
<dbReference type="PANTHER" id="PTHR15146:SF3">
    <property type="entry name" value="THH1_TOM1_TOM3 DOMAIN-CONTAINING PROTEIN"/>
    <property type="match status" value="1"/>
</dbReference>
<protein>
    <submittedName>
        <fullName evidence="9">Uncharacterized protein</fullName>
    </submittedName>
</protein>
<keyword evidence="4 8" id="KW-1133">Transmembrane helix</keyword>
<evidence type="ECO:0000256" key="6">
    <source>
        <dbReference type="ARBA" id="ARBA00023228"/>
    </source>
</evidence>
<evidence type="ECO:0000256" key="3">
    <source>
        <dbReference type="ARBA" id="ARBA00022692"/>
    </source>
</evidence>
<gene>
    <name evidence="9" type="ORF">C0Q70_14406</name>
</gene>
<feature type="transmembrane region" description="Helical" evidence="8">
    <location>
        <begin position="141"/>
        <end position="161"/>
    </location>
</feature>
<feature type="region of interest" description="Disordered" evidence="7">
    <location>
        <begin position="271"/>
        <end position="301"/>
    </location>
</feature>
<evidence type="ECO:0000256" key="7">
    <source>
        <dbReference type="SAM" id="MobiDB-lite"/>
    </source>
</evidence>
<evidence type="ECO:0000256" key="5">
    <source>
        <dbReference type="ARBA" id="ARBA00023136"/>
    </source>
</evidence>
<evidence type="ECO:0000313" key="10">
    <source>
        <dbReference type="Proteomes" id="UP000245119"/>
    </source>
</evidence>
<reference evidence="9 10" key="1">
    <citation type="submission" date="2018-04" db="EMBL/GenBank/DDBJ databases">
        <title>The genome of golden apple snail Pomacea canaliculata provides insight into stress tolerance and invasive adaptation.</title>
        <authorList>
            <person name="Liu C."/>
            <person name="Liu B."/>
            <person name="Ren Y."/>
            <person name="Zhang Y."/>
            <person name="Wang H."/>
            <person name="Li S."/>
            <person name="Jiang F."/>
            <person name="Yin L."/>
            <person name="Zhang G."/>
            <person name="Qian W."/>
            <person name="Fan W."/>
        </authorList>
    </citation>
    <scope>NUCLEOTIDE SEQUENCE [LARGE SCALE GENOMIC DNA]</scope>
    <source>
        <strain evidence="9">SZHN2017</strain>
        <tissue evidence="9">Muscle</tissue>
    </source>
</reference>
<dbReference type="Proteomes" id="UP000245119">
    <property type="component" value="Linkage Group LG8"/>
</dbReference>
<dbReference type="PANTHER" id="PTHR15146">
    <property type="entry name" value="INTEGRAL MEMBRANE PROTEIN GPR137"/>
    <property type="match status" value="1"/>
</dbReference>
<evidence type="ECO:0000256" key="8">
    <source>
        <dbReference type="SAM" id="Phobius"/>
    </source>
</evidence>
<accession>A0A2T7NZW7</accession>
<comment type="caution">
    <text evidence="9">The sequence shown here is derived from an EMBL/GenBank/DDBJ whole genome shotgun (WGS) entry which is preliminary data.</text>
</comment>
<evidence type="ECO:0000313" key="9">
    <source>
        <dbReference type="EMBL" id="PVD26728.1"/>
    </source>
</evidence>
<dbReference type="GO" id="GO:0012505">
    <property type="term" value="C:endomembrane system"/>
    <property type="evidence" value="ECO:0007669"/>
    <property type="project" value="UniProtKB-SubCell"/>
</dbReference>
<feature type="compositionally biased region" description="Low complexity" evidence="7">
    <location>
        <begin position="292"/>
        <end position="301"/>
    </location>
</feature>
<organism evidence="9 10">
    <name type="scientific">Pomacea canaliculata</name>
    <name type="common">Golden apple snail</name>
    <dbReference type="NCBI Taxonomy" id="400727"/>
    <lineage>
        <taxon>Eukaryota</taxon>
        <taxon>Metazoa</taxon>
        <taxon>Spiralia</taxon>
        <taxon>Lophotrochozoa</taxon>
        <taxon>Mollusca</taxon>
        <taxon>Gastropoda</taxon>
        <taxon>Caenogastropoda</taxon>
        <taxon>Architaenioglossa</taxon>
        <taxon>Ampullarioidea</taxon>
        <taxon>Ampullariidae</taxon>
        <taxon>Pomacea</taxon>
    </lineage>
</organism>
<dbReference type="EMBL" id="PZQS01000008">
    <property type="protein sequence ID" value="PVD26728.1"/>
    <property type="molecule type" value="Genomic_DNA"/>
</dbReference>
<evidence type="ECO:0000256" key="4">
    <source>
        <dbReference type="ARBA" id="ARBA00022989"/>
    </source>
</evidence>
<dbReference type="OrthoDB" id="192544at2759"/>
<dbReference type="GO" id="GO:1904263">
    <property type="term" value="P:positive regulation of TORC1 signaling"/>
    <property type="evidence" value="ECO:0007669"/>
    <property type="project" value="TreeGrafter"/>
</dbReference>
<dbReference type="InterPro" id="IPR029723">
    <property type="entry name" value="GPR137"/>
</dbReference>
<feature type="transmembrane region" description="Helical" evidence="8">
    <location>
        <begin position="59"/>
        <end position="81"/>
    </location>
</feature>
<evidence type="ECO:0000256" key="2">
    <source>
        <dbReference type="ARBA" id="ARBA00004656"/>
    </source>
</evidence>
<dbReference type="AlphaFoldDB" id="A0A2T7NZW7"/>
<keyword evidence="3 8" id="KW-0812">Transmembrane</keyword>
<feature type="transmembrane region" description="Helical" evidence="8">
    <location>
        <begin position="101"/>
        <end position="121"/>
    </location>
</feature>
<dbReference type="GO" id="GO:0005765">
    <property type="term" value="C:lysosomal membrane"/>
    <property type="evidence" value="ECO:0007669"/>
    <property type="project" value="UniProtKB-SubCell"/>
</dbReference>
<keyword evidence="6" id="KW-0458">Lysosome</keyword>
<name>A0A2T7NZW7_POMCA</name>
<comment type="subcellular location">
    <subcellularLocation>
        <location evidence="1">Endomembrane system</location>
        <topology evidence="1">Multi-pass membrane protein</topology>
    </subcellularLocation>
    <subcellularLocation>
        <location evidence="2">Lysosome membrane</location>
    </subcellularLocation>
</comment>
<keyword evidence="10" id="KW-1185">Reference proteome</keyword>
<proteinExistence type="predicted"/>
<evidence type="ECO:0000256" key="1">
    <source>
        <dbReference type="ARBA" id="ARBA00004127"/>
    </source>
</evidence>